<dbReference type="PANTHER" id="PTHR47505:SF1">
    <property type="entry name" value="DNA UTILIZATION PROTEIN YHGH"/>
    <property type="match status" value="1"/>
</dbReference>
<comment type="similarity">
    <text evidence="1">Belongs to the ComF/GntX family.</text>
</comment>
<comment type="caution">
    <text evidence="2">The sequence shown here is derived from an EMBL/GenBank/DDBJ whole genome shotgun (WGS) entry which is preliminary data.</text>
</comment>
<dbReference type="InterPro" id="IPR029057">
    <property type="entry name" value="PRTase-like"/>
</dbReference>
<reference evidence="3" key="1">
    <citation type="journal article" date="2019" name="Int. J. Syst. Evol. Microbiol.">
        <title>The Global Catalogue of Microorganisms (GCM) 10K type strain sequencing project: providing services to taxonomists for standard genome sequencing and annotation.</title>
        <authorList>
            <consortium name="The Broad Institute Genomics Platform"/>
            <consortium name="The Broad Institute Genome Sequencing Center for Infectious Disease"/>
            <person name="Wu L."/>
            <person name="Ma J."/>
        </authorList>
    </citation>
    <scope>NUCLEOTIDE SEQUENCE [LARGE SCALE GENOMIC DNA]</scope>
    <source>
        <strain evidence="3">KCTC 33576</strain>
    </source>
</reference>
<dbReference type="Gene3D" id="3.40.50.2020">
    <property type="match status" value="1"/>
</dbReference>
<evidence type="ECO:0000313" key="2">
    <source>
        <dbReference type="EMBL" id="MFD2839821.1"/>
    </source>
</evidence>
<proteinExistence type="inferred from homology"/>
<keyword evidence="3" id="KW-1185">Reference proteome</keyword>
<protein>
    <submittedName>
        <fullName evidence="2">ComF family protein</fullName>
    </submittedName>
</protein>
<organism evidence="2 3">
    <name type="scientific">Populibacterium corticicola</name>
    <dbReference type="NCBI Taxonomy" id="1812826"/>
    <lineage>
        <taxon>Bacteria</taxon>
        <taxon>Bacillati</taxon>
        <taxon>Actinomycetota</taxon>
        <taxon>Actinomycetes</taxon>
        <taxon>Micrococcales</taxon>
        <taxon>Jonesiaceae</taxon>
        <taxon>Populibacterium</taxon>
    </lineage>
</organism>
<dbReference type="InterPro" id="IPR000836">
    <property type="entry name" value="PRTase_dom"/>
</dbReference>
<gene>
    <name evidence="2" type="ORF">ACFSYH_04465</name>
</gene>
<dbReference type="InterPro" id="IPR051910">
    <property type="entry name" value="ComF/GntX_DNA_util-trans"/>
</dbReference>
<dbReference type="EMBL" id="JBHUOP010000002">
    <property type="protein sequence ID" value="MFD2839821.1"/>
    <property type="molecule type" value="Genomic_DNA"/>
</dbReference>
<evidence type="ECO:0000313" key="3">
    <source>
        <dbReference type="Proteomes" id="UP001597391"/>
    </source>
</evidence>
<dbReference type="CDD" id="cd06223">
    <property type="entry name" value="PRTases_typeI"/>
    <property type="match status" value="1"/>
</dbReference>
<dbReference type="Proteomes" id="UP001597391">
    <property type="component" value="Unassembled WGS sequence"/>
</dbReference>
<sequence>MQETFTTQGGHRTAQTVRHTLRLIALVVREWLRLIVPLTCVGCDAPDTVLCDGCLMRMAPRIAAIPDTDFPIYHATLYEGSNRNVIARWKDHGREDASEPIRALAEIAGQNLVQRLRFTERSPRVIVVPMPSSRTATRERGFVPAEVIADGLTQGLRRGVNAPDAVQVMPGGLKVRAGKDDQSGLGRQTRRKNIRGKIRATDQLRAAVRTTDVIILADDVVTTGATIAEAARVLHPAQGTLVAGFALVATPKAKP</sequence>
<dbReference type="RefSeq" id="WP_377465383.1">
    <property type="nucleotide sequence ID" value="NZ_JBHUOP010000002.1"/>
</dbReference>
<dbReference type="SUPFAM" id="SSF53271">
    <property type="entry name" value="PRTase-like"/>
    <property type="match status" value="1"/>
</dbReference>
<evidence type="ECO:0000256" key="1">
    <source>
        <dbReference type="ARBA" id="ARBA00008007"/>
    </source>
</evidence>
<accession>A0ABW5XBZ7</accession>
<name>A0ABW5XBZ7_9MICO</name>
<dbReference type="PANTHER" id="PTHR47505">
    <property type="entry name" value="DNA UTILIZATION PROTEIN YHGH"/>
    <property type="match status" value="1"/>
</dbReference>